<name>A0A7J8R0I3_GOSDV</name>
<gene>
    <name evidence="1" type="ORF">Godav_019660</name>
</gene>
<dbReference type="AlphaFoldDB" id="A0A7J8R0I3"/>
<reference evidence="1 2" key="1">
    <citation type="journal article" date="2019" name="Genome Biol. Evol.">
        <title>Insights into the evolution of the New World diploid cottons (Gossypium, subgenus Houzingenia) based on genome sequencing.</title>
        <authorList>
            <person name="Grover C.E."/>
            <person name="Arick M.A. 2nd"/>
            <person name="Thrash A."/>
            <person name="Conover J.L."/>
            <person name="Sanders W.S."/>
            <person name="Peterson D.G."/>
            <person name="Frelichowski J.E."/>
            <person name="Scheffler J.A."/>
            <person name="Scheffler B.E."/>
            <person name="Wendel J.F."/>
        </authorList>
    </citation>
    <scope>NUCLEOTIDE SEQUENCE [LARGE SCALE GENOMIC DNA]</scope>
    <source>
        <strain evidence="1">27</strain>
        <tissue evidence="1">Leaf</tissue>
    </source>
</reference>
<dbReference type="Proteomes" id="UP000593561">
    <property type="component" value="Unassembled WGS sequence"/>
</dbReference>
<keyword evidence="2" id="KW-1185">Reference proteome</keyword>
<sequence length="57" mass="6922">MILCREILTLVQYHKWEQFRVTPKDFFVFSVVQEYHASFTVQESRRPEGANWETMLV</sequence>
<proteinExistence type="predicted"/>
<comment type="caution">
    <text evidence="1">The sequence shown here is derived from an EMBL/GenBank/DDBJ whole genome shotgun (WGS) entry which is preliminary data.</text>
</comment>
<dbReference type="EMBL" id="JABFAC010000002">
    <property type="protein sequence ID" value="MBA0607334.1"/>
    <property type="molecule type" value="Genomic_DNA"/>
</dbReference>
<accession>A0A7J8R0I3</accession>
<protein>
    <submittedName>
        <fullName evidence="1">Uncharacterized protein</fullName>
    </submittedName>
</protein>
<organism evidence="1 2">
    <name type="scientific">Gossypium davidsonii</name>
    <name type="common">Davidson's cotton</name>
    <name type="synonym">Gossypium klotzschianum subsp. davidsonii</name>
    <dbReference type="NCBI Taxonomy" id="34287"/>
    <lineage>
        <taxon>Eukaryota</taxon>
        <taxon>Viridiplantae</taxon>
        <taxon>Streptophyta</taxon>
        <taxon>Embryophyta</taxon>
        <taxon>Tracheophyta</taxon>
        <taxon>Spermatophyta</taxon>
        <taxon>Magnoliopsida</taxon>
        <taxon>eudicotyledons</taxon>
        <taxon>Gunneridae</taxon>
        <taxon>Pentapetalae</taxon>
        <taxon>rosids</taxon>
        <taxon>malvids</taxon>
        <taxon>Malvales</taxon>
        <taxon>Malvaceae</taxon>
        <taxon>Malvoideae</taxon>
        <taxon>Gossypium</taxon>
    </lineage>
</organism>
<evidence type="ECO:0000313" key="2">
    <source>
        <dbReference type="Proteomes" id="UP000593561"/>
    </source>
</evidence>
<evidence type="ECO:0000313" key="1">
    <source>
        <dbReference type="EMBL" id="MBA0607334.1"/>
    </source>
</evidence>